<proteinExistence type="predicted"/>
<feature type="region of interest" description="Disordered" evidence="1">
    <location>
        <begin position="67"/>
        <end position="94"/>
    </location>
</feature>
<keyword evidence="3" id="KW-1185">Reference proteome</keyword>
<evidence type="ECO:0000313" key="3">
    <source>
        <dbReference type="Proteomes" id="UP000195719"/>
    </source>
</evidence>
<feature type="compositionally biased region" description="Acidic residues" evidence="1">
    <location>
        <begin position="85"/>
        <end position="94"/>
    </location>
</feature>
<accession>A0A1Y6M9J1</accession>
<dbReference type="Gene3D" id="6.10.280.50">
    <property type="match status" value="1"/>
</dbReference>
<name>A0A1Y6M9J1_9GAMM</name>
<reference evidence="3" key="1">
    <citation type="submission" date="2017-06" db="EMBL/GenBank/DDBJ databases">
        <authorList>
            <person name="Rodrigo-Torres L."/>
            <person name="Arahal R.D."/>
            <person name="Lucena T."/>
        </authorList>
    </citation>
    <scope>NUCLEOTIDE SEQUENCE [LARGE SCALE GENOMIC DNA]</scope>
    <source>
        <strain evidence="3">CECT 9192</strain>
    </source>
</reference>
<gene>
    <name evidence="2" type="ORF">PAND9192_00817</name>
</gene>
<organism evidence="2 3">
    <name type="scientific">Photobacterium andalusiense</name>
    <dbReference type="NCBI Taxonomy" id="2204296"/>
    <lineage>
        <taxon>Bacteria</taxon>
        <taxon>Pseudomonadati</taxon>
        <taxon>Pseudomonadota</taxon>
        <taxon>Gammaproteobacteria</taxon>
        <taxon>Vibrionales</taxon>
        <taxon>Vibrionaceae</taxon>
        <taxon>Photobacterium</taxon>
    </lineage>
</organism>
<dbReference type="Proteomes" id="UP000195719">
    <property type="component" value="Unassembled WGS sequence"/>
</dbReference>
<dbReference type="EMBL" id="FYAJ01000001">
    <property type="protein sequence ID" value="SMY33204.1"/>
    <property type="molecule type" value="Genomic_DNA"/>
</dbReference>
<evidence type="ECO:0000256" key="1">
    <source>
        <dbReference type="SAM" id="MobiDB-lite"/>
    </source>
</evidence>
<dbReference type="InterPro" id="IPR038444">
    <property type="entry name" value="DUF465_sf"/>
</dbReference>
<evidence type="ECO:0000313" key="2">
    <source>
        <dbReference type="EMBL" id="SMY33204.1"/>
    </source>
</evidence>
<sequence length="94" mass="10929">MFPEHKEIIVTLKKKNNHFATLCSQYNAIDKAIILLGNNFEDLLVLQQLQLDIKDKILILIKEEQENKTPHQKSLSMEGTCTDWDNLEQDDFAN</sequence>
<dbReference type="RefSeq" id="WP_087852641.1">
    <property type="nucleotide sequence ID" value="NZ_FYAJ01000001.1"/>
</dbReference>
<dbReference type="AlphaFoldDB" id="A0A1Y6M9J1"/>
<protein>
    <submittedName>
        <fullName evidence="2">Uncharacterized protein</fullName>
    </submittedName>
</protein>